<keyword evidence="8" id="KW-0472">Membrane</keyword>
<dbReference type="Gene3D" id="2.30.330.10">
    <property type="entry name" value="SpoA-like"/>
    <property type="match status" value="1"/>
</dbReference>
<organism evidence="12 13">
    <name type="scientific">Acetobacterium bakii</name>
    <dbReference type="NCBI Taxonomy" id="52689"/>
    <lineage>
        <taxon>Bacteria</taxon>
        <taxon>Bacillati</taxon>
        <taxon>Bacillota</taxon>
        <taxon>Clostridia</taxon>
        <taxon>Eubacteriales</taxon>
        <taxon>Eubacteriaceae</taxon>
        <taxon>Acetobacterium</taxon>
    </lineage>
</organism>
<keyword evidence="10" id="KW-0175">Coiled coil</keyword>
<feature type="coiled-coil region" evidence="10">
    <location>
        <begin position="234"/>
        <end position="266"/>
    </location>
</feature>
<reference evidence="13" key="1">
    <citation type="submission" date="2015-07" db="EMBL/GenBank/DDBJ databases">
        <title>Draft genome sequence of Acetobacterium bakii DSM 8293, a potential psychrophilic chemical producer through syngas fermentation.</title>
        <authorList>
            <person name="Song Y."/>
            <person name="Hwang S."/>
            <person name="Cho B.-K."/>
        </authorList>
    </citation>
    <scope>NUCLEOTIDE SEQUENCE [LARGE SCALE GENOMIC DNA]</scope>
    <source>
        <strain evidence="13">DSM 8239</strain>
    </source>
</reference>
<dbReference type="GO" id="GO:0003774">
    <property type="term" value="F:cytoskeletal motor activity"/>
    <property type="evidence" value="ECO:0007669"/>
    <property type="project" value="InterPro"/>
</dbReference>
<comment type="subcellular location">
    <subcellularLocation>
        <location evidence="1">Bacterial flagellum basal body</location>
    </subcellularLocation>
    <subcellularLocation>
        <location evidence="2">Cell membrane</location>
        <topology evidence="2">Peripheral membrane protein</topology>
    </subcellularLocation>
</comment>
<evidence type="ECO:0000256" key="10">
    <source>
        <dbReference type="SAM" id="Coils"/>
    </source>
</evidence>
<dbReference type="InterPro" id="IPR028976">
    <property type="entry name" value="CheC-like_sf"/>
</dbReference>
<evidence type="ECO:0000256" key="5">
    <source>
        <dbReference type="ARBA" id="ARBA00022475"/>
    </source>
</evidence>
<dbReference type="CDD" id="cd17908">
    <property type="entry name" value="FliM"/>
    <property type="match status" value="1"/>
</dbReference>
<dbReference type="SUPFAM" id="SSF103039">
    <property type="entry name" value="CheC-like"/>
    <property type="match status" value="1"/>
</dbReference>
<protein>
    <recommendedName>
        <fullName evidence="4">Flagellar motor switch protein FliM</fullName>
    </recommendedName>
</protein>
<dbReference type="AlphaFoldDB" id="A0A0L6U2Q3"/>
<evidence type="ECO:0000313" key="13">
    <source>
        <dbReference type="Proteomes" id="UP000036873"/>
    </source>
</evidence>
<keyword evidence="7" id="KW-0283">Flagellar rotation</keyword>
<evidence type="ECO:0000256" key="1">
    <source>
        <dbReference type="ARBA" id="ARBA00004117"/>
    </source>
</evidence>
<evidence type="ECO:0000256" key="9">
    <source>
        <dbReference type="ARBA" id="ARBA00023143"/>
    </source>
</evidence>
<evidence type="ECO:0000256" key="8">
    <source>
        <dbReference type="ARBA" id="ARBA00023136"/>
    </source>
</evidence>
<dbReference type="Pfam" id="PF02154">
    <property type="entry name" value="FliM"/>
    <property type="match status" value="1"/>
</dbReference>
<dbReference type="GO" id="GO:0005886">
    <property type="term" value="C:plasma membrane"/>
    <property type="evidence" value="ECO:0007669"/>
    <property type="project" value="UniProtKB-SubCell"/>
</dbReference>
<dbReference type="STRING" id="52689.AKG39_05675"/>
<proteinExistence type="inferred from homology"/>
<dbReference type="PANTHER" id="PTHR30034">
    <property type="entry name" value="FLAGELLAR MOTOR SWITCH PROTEIN FLIM"/>
    <property type="match status" value="1"/>
</dbReference>
<dbReference type="PATRIC" id="fig|52689.4.peg.225"/>
<evidence type="ECO:0000256" key="4">
    <source>
        <dbReference type="ARBA" id="ARBA00021898"/>
    </source>
</evidence>
<comment type="similarity">
    <text evidence="3">Belongs to the FliM family.</text>
</comment>
<keyword evidence="5" id="KW-1003">Cell membrane</keyword>
<dbReference type="Gene3D" id="3.40.1550.10">
    <property type="entry name" value="CheC-like"/>
    <property type="match status" value="1"/>
</dbReference>
<sequence length="337" mass="38766">MAEILSQSQIDSLLSSLTSGKDEVEHQDISTEKKVKDYDFRRPKLFTREQLKLLFSIYENYAKLLSSHTTGILQSHSLIEIVEIEEQQYYEFNNALPDSVLMGLINFEIKDSENEEDLVIMDMSKDIGFCSIERLLGGVGKPLKDDREYTEIEIGILEYFLRGMVNLMKNVWFDYLETAPHLMKIETNSRILQGISADENVVIIVMNITVNETQGKINICIPATTLDMLFKKRISQTKKNVKRGDQEAEEKRRKNIIDEIRKTELEITGVLGEVEVLSQDIFDLEIGDIIKLNKPKNAMVDIVVNDEVWFRGEMGAYKNKRAIVIKEFNETGSEPNR</sequence>
<dbReference type="InterPro" id="IPR001543">
    <property type="entry name" value="FliN-like_C"/>
</dbReference>
<evidence type="ECO:0000313" key="12">
    <source>
        <dbReference type="EMBL" id="KNZ42632.1"/>
    </source>
</evidence>
<dbReference type="Pfam" id="PF01052">
    <property type="entry name" value="FliMN_C"/>
    <property type="match status" value="1"/>
</dbReference>
<gene>
    <name evidence="12" type="ORF">AKG39_05675</name>
</gene>
<dbReference type="GO" id="GO:0050918">
    <property type="term" value="P:positive chemotaxis"/>
    <property type="evidence" value="ECO:0007669"/>
    <property type="project" value="TreeGrafter"/>
</dbReference>
<dbReference type="Proteomes" id="UP000036873">
    <property type="component" value="Unassembled WGS sequence"/>
</dbReference>
<evidence type="ECO:0000259" key="11">
    <source>
        <dbReference type="Pfam" id="PF01052"/>
    </source>
</evidence>
<dbReference type="InterPro" id="IPR036429">
    <property type="entry name" value="SpoA-like_sf"/>
</dbReference>
<dbReference type="GO" id="GO:0009425">
    <property type="term" value="C:bacterial-type flagellum basal body"/>
    <property type="evidence" value="ECO:0007669"/>
    <property type="project" value="UniProtKB-SubCell"/>
</dbReference>
<evidence type="ECO:0000256" key="6">
    <source>
        <dbReference type="ARBA" id="ARBA00022500"/>
    </source>
</evidence>
<evidence type="ECO:0000256" key="3">
    <source>
        <dbReference type="ARBA" id="ARBA00011049"/>
    </source>
</evidence>
<dbReference type="PIRSF" id="PIRSF002888">
    <property type="entry name" value="FliM"/>
    <property type="match status" value="1"/>
</dbReference>
<dbReference type="InterPro" id="IPR001689">
    <property type="entry name" value="Flag_FliM"/>
</dbReference>
<keyword evidence="13" id="KW-1185">Reference proteome</keyword>
<feature type="domain" description="Flagellar motor switch protein FliN-like C-terminal" evidence="11">
    <location>
        <begin position="259"/>
        <end position="328"/>
    </location>
</feature>
<dbReference type="PRINTS" id="PR00955">
    <property type="entry name" value="FLGMOTORFLIM"/>
</dbReference>
<dbReference type="RefSeq" id="WP_050739396.1">
    <property type="nucleotide sequence ID" value="NZ_LGYO01000011.1"/>
</dbReference>
<name>A0A0L6U2Q3_9FIRM</name>
<dbReference type="EMBL" id="LGYO01000011">
    <property type="protein sequence ID" value="KNZ42632.1"/>
    <property type="molecule type" value="Genomic_DNA"/>
</dbReference>
<keyword evidence="9" id="KW-0975">Bacterial flagellum</keyword>
<dbReference type="GO" id="GO:0071978">
    <property type="term" value="P:bacterial-type flagellum-dependent swarming motility"/>
    <property type="evidence" value="ECO:0007669"/>
    <property type="project" value="TreeGrafter"/>
</dbReference>
<evidence type="ECO:0000256" key="2">
    <source>
        <dbReference type="ARBA" id="ARBA00004202"/>
    </source>
</evidence>
<keyword evidence="6" id="KW-0145">Chemotaxis</keyword>
<dbReference type="SUPFAM" id="SSF101801">
    <property type="entry name" value="Surface presentation of antigens (SPOA)"/>
    <property type="match status" value="1"/>
</dbReference>
<comment type="caution">
    <text evidence="12">The sequence shown here is derived from an EMBL/GenBank/DDBJ whole genome shotgun (WGS) entry which is preliminary data.</text>
</comment>
<accession>A0A0L6U2Q3</accession>
<dbReference type="PANTHER" id="PTHR30034:SF6">
    <property type="entry name" value="YOP PROTEINS TRANSLOCATION PROTEIN Q"/>
    <property type="match status" value="1"/>
</dbReference>
<evidence type="ECO:0000256" key="7">
    <source>
        <dbReference type="ARBA" id="ARBA00022779"/>
    </source>
</evidence>